<dbReference type="InterPro" id="IPR000305">
    <property type="entry name" value="GIY-YIG_endonuc"/>
</dbReference>
<dbReference type="EMBL" id="JPGY02000001">
    <property type="protein sequence ID" value="KRU14038.1"/>
    <property type="molecule type" value="Genomic_DNA"/>
</dbReference>
<dbReference type="InterPro" id="IPR036876">
    <property type="entry name" value="UVR_dom_sf"/>
</dbReference>
<dbReference type="GO" id="GO:0009380">
    <property type="term" value="C:excinuclease repair complex"/>
    <property type="evidence" value="ECO:0007669"/>
    <property type="project" value="TreeGrafter"/>
</dbReference>
<dbReference type="Gene3D" id="3.40.1440.10">
    <property type="entry name" value="GIY-YIG endonuclease"/>
    <property type="match status" value="1"/>
</dbReference>
<evidence type="ECO:0000313" key="9">
    <source>
        <dbReference type="EMBL" id="KRU14038.1"/>
    </source>
</evidence>
<evidence type="ECO:0000256" key="2">
    <source>
        <dbReference type="ARBA" id="ARBA00022763"/>
    </source>
</evidence>
<dbReference type="PROSITE" id="PS50151">
    <property type="entry name" value="UVR"/>
    <property type="match status" value="1"/>
</dbReference>
<evidence type="ECO:0000259" key="7">
    <source>
        <dbReference type="PROSITE" id="PS50164"/>
    </source>
</evidence>
<dbReference type="InterPro" id="IPR050066">
    <property type="entry name" value="UvrABC_protein_C"/>
</dbReference>
<dbReference type="GO" id="GO:0006289">
    <property type="term" value="P:nucleotide-excision repair"/>
    <property type="evidence" value="ECO:0007669"/>
    <property type="project" value="InterPro"/>
</dbReference>
<keyword evidence="5" id="KW-0234">DNA repair</keyword>
<reference evidence="8 11" key="1">
    <citation type="journal article" date="2015" name="Genome Announc.">
        <title>Complete Genome Sequence of the Nitrogen-Fixing and Solvent-Producing Clostridium pasteurianum DSM 525.</title>
        <authorList>
            <person name="Poehlein A."/>
            <person name="Grosse-Honebrink A."/>
            <person name="Zhang Y."/>
            <person name="Minton N.P."/>
            <person name="Daniel R."/>
        </authorList>
    </citation>
    <scope>NUCLEOTIDE SEQUENCE [LARGE SCALE GENOMIC DNA]</scope>
    <source>
        <strain evidence="8">DSM 525</strain>
        <strain evidence="11">DSM 525 / ATCC 6013</strain>
    </source>
</reference>
<keyword evidence="11" id="KW-1185">Reference proteome</keyword>
<feature type="domain" description="UVR" evidence="6">
    <location>
        <begin position="199"/>
        <end position="234"/>
    </location>
</feature>
<dbReference type="KEGG" id="cpae:CPAST_c39110"/>
<dbReference type="FunFam" id="3.40.1440.10:FF:000001">
    <property type="entry name" value="UvrABC system protein C"/>
    <property type="match status" value="1"/>
</dbReference>
<evidence type="ECO:0000256" key="1">
    <source>
        <dbReference type="ARBA" id="ARBA00022490"/>
    </source>
</evidence>
<evidence type="ECO:0000256" key="5">
    <source>
        <dbReference type="ARBA" id="ARBA00023204"/>
    </source>
</evidence>
<organism evidence="8 11">
    <name type="scientific">Clostridium pasteurianum DSM 525 = ATCC 6013</name>
    <dbReference type="NCBI Taxonomy" id="1262449"/>
    <lineage>
        <taxon>Bacteria</taxon>
        <taxon>Bacillati</taxon>
        <taxon>Bacillota</taxon>
        <taxon>Clostridia</taxon>
        <taxon>Eubacteriales</taxon>
        <taxon>Clostridiaceae</taxon>
        <taxon>Clostridium</taxon>
    </lineage>
</organism>
<dbReference type="Proteomes" id="UP000028042">
    <property type="component" value="Unassembled WGS sequence"/>
</dbReference>
<evidence type="ECO:0000259" key="6">
    <source>
        <dbReference type="PROSITE" id="PS50151"/>
    </source>
</evidence>
<dbReference type="EMBL" id="CP009268">
    <property type="protein sequence ID" value="AJA53937.1"/>
    <property type="molecule type" value="Genomic_DNA"/>
</dbReference>
<dbReference type="CDD" id="cd10434">
    <property type="entry name" value="GIY-YIG_UvrC_Cho"/>
    <property type="match status" value="1"/>
</dbReference>
<dbReference type="GeneID" id="93075991"/>
<dbReference type="eggNOG" id="COG0322">
    <property type="taxonomic scope" value="Bacteria"/>
</dbReference>
<evidence type="ECO:0000313" key="11">
    <source>
        <dbReference type="Proteomes" id="UP000030905"/>
    </source>
</evidence>
<dbReference type="PANTHER" id="PTHR30562">
    <property type="entry name" value="UVRC/OXIDOREDUCTASE"/>
    <property type="match status" value="1"/>
</dbReference>
<dbReference type="InterPro" id="IPR001943">
    <property type="entry name" value="UVR_dom"/>
</dbReference>
<feature type="domain" description="GIY-YIG" evidence="7">
    <location>
        <begin position="12"/>
        <end position="91"/>
    </location>
</feature>
<name>A0A0H3J8X2_CLOPA</name>
<dbReference type="GO" id="GO:0004518">
    <property type="term" value="F:nuclease activity"/>
    <property type="evidence" value="ECO:0007669"/>
    <property type="project" value="UniProtKB-KW"/>
</dbReference>
<keyword evidence="2" id="KW-0227">DNA damage</keyword>
<evidence type="ECO:0000313" key="8">
    <source>
        <dbReference type="EMBL" id="AJA53937.1"/>
    </source>
</evidence>
<sequence>MDIKEKIKKLPYSPGVYFMKDSLNSTIYVGKSKNLKSRVSSYFQNSKSHSPKVLKLVKNLKNFDYITTDTEFEAFILECKLIRIIKPIYNRQMKNPKSYCYIKIALDEKYPDIEICNTLDKFDKSIYFGPYTSKNTVERAINGIKEFYKILCNTNFKASDSCMNYSMDLCIGVCLNDNGKKQHKTILNRIIQLLKGEDKTILIEMEQKMNTLSDNFHFEKAAKYRDYINAISYMLNNIKVINFAKENKNIALLEILNEDSFKFFLISDNKLLFSSKYNLKNIKYKNLEILLKSKILFYFKDTNLRKSLEITHEEIDEAQIIYSYLKNKSNNCRYIIIKEMWLHDLFNDYIDIHLKEFLTQFTI</sequence>
<dbReference type="PATRIC" id="fig|1262449.3.peg.2213"/>
<dbReference type="SUPFAM" id="SSF82771">
    <property type="entry name" value="GIY-YIG endonuclease"/>
    <property type="match status" value="1"/>
</dbReference>
<dbReference type="Pfam" id="PF01541">
    <property type="entry name" value="GIY-YIG"/>
    <property type="match status" value="1"/>
</dbReference>
<dbReference type="RefSeq" id="WP_003445207.1">
    <property type="nucleotide sequence ID" value="NZ_ANZB01000006.1"/>
</dbReference>
<proteinExistence type="predicted"/>
<evidence type="ECO:0000256" key="3">
    <source>
        <dbReference type="ARBA" id="ARBA00022769"/>
    </source>
</evidence>
<dbReference type="AlphaFoldDB" id="A0A0H3J8X2"/>
<dbReference type="SUPFAM" id="SSF46600">
    <property type="entry name" value="C-terminal UvrC-binding domain of UvrB"/>
    <property type="match status" value="1"/>
</dbReference>
<dbReference type="Proteomes" id="UP000030905">
    <property type="component" value="Chromosome"/>
</dbReference>
<dbReference type="Pfam" id="PF02151">
    <property type="entry name" value="UVR"/>
    <property type="match status" value="1"/>
</dbReference>
<dbReference type="KEGG" id="cpat:CLPA_c39110"/>
<dbReference type="InterPro" id="IPR035901">
    <property type="entry name" value="GIY-YIG_endonuc_sf"/>
</dbReference>
<evidence type="ECO:0000256" key="4">
    <source>
        <dbReference type="ARBA" id="ARBA00022881"/>
    </source>
</evidence>
<reference evidence="9 10" key="3">
    <citation type="journal article" name="Genome Announc.">
        <title>Improved Draft Genome Sequence of Clostridium pasteurianum Strain ATCC 6013 (DSM 525) Using a Hybrid Next-Generation Sequencing Approach.</title>
        <authorList>
            <person name="Pyne M.E."/>
            <person name="Utturkar S."/>
            <person name="Brown S.D."/>
            <person name="Moo-Young M."/>
            <person name="Chung D.A."/>
            <person name="Chou C.P."/>
        </authorList>
    </citation>
    <scope>NUCLEOTIDE SEQUENCE [LARGE SCALE GENOMIC DNA]</scope>
    <source>
        <strain evidence="9 10">ATCC 6013</strain>
    </source>
</reference>
<dbReference type="PANTHER" id="PTHR30562:SF1">
    <property type="entry name" value="UVRABC SYSTEM PROTEIN C"/>
    <property type="match status" value="1"/>
</dbReference>
<keyword evidence="1" id="KW-0963">Cytoplasm</keyword>
<dbReference type="PROSITE" id="PS50164">
    <property type="entry name" value="GIY_YIG"/>
    <property type="match status" value="1"/>
</dbReference>
<gene>
    <name evidence="8" type="primary">uvrC2</name>
    <name evidence="8" type="ORF">CLPA_c39110</name>
    <name evidence="9" type="ORF">CP6013_03294</name>
</gene>
<evidence type="ECO:0000313" key="10">
    <source>
        <dbReference type="Proteomes" id="UP000028042"/>
    </source>
</evidence>
<dbReference type="SMART" id="SM00465">
    <property type="entry name" value="GIYc"/>
    <property type="match status" value="1"/>
</dbReference>
<protein>
    <submittedName>
        <fullName evidence="8">UvrABC system protein C</fullName>
    </submittedName>
    <submittedName>
        <fullName evidence="9">UvrB/UvrC protein</fullName>
    </submittedName>
</protein>
<reference evidence="9" key="2">
    <citation type="submission" date="2015-10" db="EMBL/GenBank/DDBJ databases">
        <title>Improved Draft Genome Sequence of Clostridium pasteurianum Strain ATCC 6013 (DSM 525) Using a Hybrid Next-Generation Sequencing Approach.</title>
        <authorList>
            <person name="Pyne M.E."/>
            <person name="Utturkar S.M."/>
            <person name="Brown S.D."/>
            <person name="Moo-Young M."/>
            <person name="Chung D.A."/>
            <person name="Chou P.C."/>
        </authorList>
    </citation>
    <scope>NUCLEOTIDE SEQUENCE</scope>
    <source>
        <strain evidence="9">ATCC 6013</strain>
    </source>
</reference>
<dbReference type="InterPro" id="IPR047296">
    <property type="entry name" value="GIY-YIG_UvrC_Cho"/>
</dbReference>
<keyword evidence="4" id="KW-0267">Excision nuclease</keyword>
<accession>A0A0H3J8X2</accession>
<dbReference type="Gene3D" id="4.10.860.10">
    <property type="entry name" value="UVR domain"/>
    <property type="match status" value="1"/>
</dbReference>
<keyword evidence="3" id="KW-0228">DNA excision</keyword>